<comment type="pathway">
    <text evidence="4">Amino-sugar metabolism; N-acetylneuraminate degradation; D-fructose 6-phosphate from N-acetylneuraminate: step 5/5.</text>
</comment>
<dbReference type="Proteomes" id="UP000744769">
    <property type="component" value="Unassembled WGS sequence"/>
</dbReference>
<feature type="site" description="Part of the allosteric site" evidence="4">
    <location>
        <position position="156"/>
    </location>
</feature>
<feature type="site" description="Part of the allosteric site" evidence="4">
    <location>
        <position position="155"/>
    </location>
</feature>
<feature type="site" description="Part of the allosteric site" evidence="4">
    <location>
        <position position="146"/>
    </location>
</feature>
<dbReference type="InterPro" id="IPR037171">
    <property type="entry name" value="NagB/RpiA_transferase-like"/>
</dbReference>
<comment type="activity regulation">
    <text evidence="4">Allosterically activated by N-acetylglucosamine 6-phosphate (GlcNAc6P).</text>
</comment>
<reference evidence="6" key="1">
    <citation type="submission" date="2020-03" db="EMBL/GenBank/DDBJ databases">
        <title>Draft sequencing of Calidifontibacter sp. DB0510.</title>
        <authorList>
            <person name="Kim D.-U."/>
        </authorList>
    </citation>
    <scope>NUCLEOTIDE SEQUENCE</scope>
    <source>
        <strain evidence="6">DB0510</strain>
    </source>
</reference>
<evidence type="ECO:0000259" key="5">
    <source>
        <dbReference type="Pfam" id="PF01182"/>
    </source>
</evidence>
<comment type="similarity">
    <text evidence="4">Belongs to the glucosamine/galactosamine-6-phosphate isomerase family. NagB subfamily.</text>
</comment>
<dbReference type="EC" id="3.5.99.6" evidence="4"/>
<dbReference type="NCBIfam" id="NF001684">
    <property type="entry name" value="PRK00443.1-4"/>
    <property type="match status" value="1"/>
</dbReference>
<comment type="caution">
    <text evidence="4">Lacks conserved residue(s) required for the propagation of feature annotation.</text>
</comment>
<comment type="function">
    <text evidence="4">Catalyzes the reversible isomerization-deamination of glucosamine 6-phosphate (GlcN6P) to form fructose 6-phosphate (Fru6P) and ammonium ion.</text>
</comment>
<feature type="active site" description="For ring-opening step" evidence="4">
    <location>
        <position position="136"/>
    </location>
</feature>
<evidence type="ECO:0000256" key="2">
    <source>
        <dbReference type="ARBA" id="ARBA00022801"/>
    </source>
</evidence>
<keyword evidence="3 4" id="KW-0119">Carbohydrate metabolism</keyword>
<dbReference type="GO" id="GO:0004342">
    <property type="term" value="F:glucosamine-6-phosphate deaminase activity"/>
    <property type="evidence" value="ECO:0007669"/>
    <property type="project" value="UniProtKB-UniRule"/>
</dbReference>
<protein>
    <recommendedName>
        <fullName evidence="4">Glucosamine-6-phosphate deaminase</fullName>
        <ecNumber evidence="4">3.5.99.6</ecNumber>
    </recommendedName>
    <alternativeName>
        <fullName evidence="4">GlcN6P deaminase</fullName>
        <shortName evidence="4">GNPDA</shortName>
    </alternativeName>
    <alternativeName>
        <fullName evidence="4">Glucosamine-6-phosphate isomerase</fullName>
    </alternativeName>
</protein>
<evidence type="ECO:0000256" key="4">
    <source>
        <dbReference type="HAMAP-Rule" id="MF_01241"/>
    </source>
</evidence>
<accession>A0A967B317</accession>
<dbReference type="InterPro" id="IPR004547">
    <property type="entry name" value="Glucosamine6P_isomerase"/>
</dbReference>
<dbReference type="GO" id="GO:0006046">
    <property type="term" value="P:N-acetylglucosamine catabolic process"/>
    <property type="evidence" value="ECO:0007669"/>
    <property type="project" value="UniProtKB-UniRule"/>
</dbReference>
<dbReference type="GO" id="GO:0042802">
    <property type="term" value="F:identical protein binding"/>
    <property type="evidence" value="ECO:0007669"/>
    <property type="project" value="TreeGrafter"/>
</dbReference>
<dbReference type="PANTHER" id="PTHR11280">
    <property type="entry name" value="GLUCOSAMINE-6-PHOSPHATE ISOMERASE"/>
    <property type="match status" value="1"/>
</dbReference>
<keyword evidence="2 4" id="KW-0378">Hydrolase</keyword>
<dbReference type="PROSITE" id="PS01161">
    <property type="entry name" value="GLC_GALNAC_ISOMERASE"/>
    <property type="match status" value="1"/>
</dbReference>
<evidence type="ECO:0000256" key="1">
    <source>
        <dbReference type="ARBA" id="ARBA00000644"/>
    </source>
</evidence>
<dbReference type="SUPFAM" id="SSF100950">
    <property type="entry name" value="NagB/RpiA/CoA transferase-like"/>
    <property type="match status" value="1"/>
</dbReference>
<dbReference type="GO" id="GO:0006043">
    <property type="term" value="P:glucosamine catabolic process"/>
    <property type="evidence" value="ECO:0007669"/>
    <property type="project" value="TreeGrafter"/>
</dbReference>
<proteinExistence type="inferred from homology"/>
<dbReference type="GO" id="GO:0019262">
    <property type="term" value="P:N-acetylneuraminate catabolic process"/>
    <property type="evidence" value="ECO:0007669"/>
    <property type="project" value="UniProtKB-UniRule"/>
</dbReference>
<dbReference type="NCBIfam" id="TIGR00502">
    <property type="entry name" value="nagB"/>
    <property type="match status" value="1"/>
</dbReference>
<dbReference type="HAMAP" id="MF_01241">
    <property type="entry name" value="GlcN6P_deamin"/>
    <property type="match status" value="1"/>
</dbReference>
<feature type="active site" description="For ring-opening step" evidence="4">
    <location>
        <position position="143"/>
    </location>
</feature>
<comment type="caution">
    <text evidence="6">The sequence shown here is derived from an EMBL/GenBank/DDBJ whole genome shotgun (WGS) entry which is preliminary data.</text>
</comment>
<dbReference type="PANTHER" id="PTHR11280:SF5">
    <property type="entry name" value="GLUCOSAMINE-6-PHOSPHATE ISOMERASE"/>
    <property type="match status" value="1"/>
</dbReference>
<dbReference type="FunFam" id="3.40.50.1360:FF:000003">
    <property type="entry name" value="Glucosamine-6-phosphate deaminase"/>
    <property type="match status" value="1"/>
</dbReference>
<dbReference type="InterPro" id="IPR006148">
    <property type="entry name" value="Glc/Gal-6P_isomerase"/>
</dbReference>
<evidence type="ECO:0000313" key="6">
    <source>
        <dbReference type="EMBL" id="NHN56465.1"/>
    </source>
</evidence>
<dbReference type="Pfam" id="PF01182">
    <property type="entry name" value="Glucosamine_iso"/>
    <property type="match status" value="1"/>
</dbReference>
<feature type="active site" description="Proton acceptor; for enolization step" evidence="4">
    <location>
        <position position="67"/>
    </location>
</feature>
<name>A0A967B317_9MICO</name>
<dbReference type="GO" id="GO:0005737">
    <property type="term" value="C:cytoplasm"/>
    <property type="evidence" value="ECO:0007669"/>
    <property type="project" value="TreeGrafter"/>
</dbReference>
<dbReference type="Gene3D" id="3.40.50.1360">
    <property type="match status" value="1"/>
</dbReference>
<keyword evidence="7" id="KW-1185">Reference proteome</keyword>
<feature type="site" description="Part of the allosteric site" evidence="4">
    <location>
        <position position="153"/>
    </location>
</feature>
<feature type="active site" description="Proton acceptor; for ring-opening step" evidence="4">
    <location>
        <position position="138"/>
    </location>
</feature>
<keyword evidence="4" id="KW-0021">Allosteric enzyme</keyword>
<evidence type="ECO:0000256" key="3">
    <source>
        <dbReference type="ARBA" id="ARBA00023277"/>
    </source>
</evidence>
<dbReference type="InterPro" id="IPR018321">
    <property type="entry name" value="Glucosamine6P_isomerase_CS"/>
</dbReference>
<dbReference type="AlphaFoldDB" id="A0A967B317"/>
<comment type="catalytic activity">
    <reaction evidence="1 4">
        <text>alpha-D-glucosamine 6-phosphate + H2O = beta-D-fructose 6-phosphate + NH4(+)</text>
        <dbReference type="Rhea" id="RHEA:12172"/>
        <dbReference type="ChEBI" id="CHEBI:15377"/>
        <dbReference type="ChEBI" id="CHEBI:28938"/>
        <dbReference type="ChEBI" id="CHEBI:57634"/>
        <dbReference type="ChEBI" id="CHEBI:75989"/>
        <dbReference type="EC" id="3.5.99.6"/>
    </reaction>
</comment>
<dbReference type="CDD" id="cd01399">
    <property type="entry name" value="GlcN6P_deaminase"/>
    <property type="match status" value="1"/>
</dbReference>
<evidence type="ECO:0000313" key="7">
    <source>
        <dbReference type="Proteomes" id="UP000744769"/>
    </source>
</evidence>
<gene>
    <name evidence="4 6" type="primary">nagB</name>
    <name evidence="6" type="ORF">G9U51_11815</name>
</gene>
<organism evidence="6 7">
    <name type="scientific">Metallococcus carri</name>
    <dbReference type="NCBI Taxonomy" id="1656884"/>
    <lineage>
        <taxon>Bacteria</taxon>
        <taxon>Bacillati</taxon>
        <taxon>Actinomycetota</taxon>
        <taxon>Actinomycetes</taxon>
        <taxon>Micrococcales</taxon>
        <taxon>Dermacoccaceae</taxon>
        <taxon>Metallococcus</taxon>
    </lineage>
</organism>
<dbReference type="RefSeq" id="WP_166197129.1">
    <property type="nucleotide sequence ID" value="NZ_JAAOIV010000008.1"/>
</dbReference>
<dbReference type="EMBL" id="JAAOIV010000008">
    <property type="protein sequence ID" value="NHN56465.1"/>
    <property type="molecule type" value="Genomic_DNA"/>
</dbReference>
<feature type="domain" description="Glucosamine/galactosamine-6-phosphate isomerase" evidence="5">
    <location>
        <begin position="16"/>
        <end position="225"/>
    </location>
</feature>
<sequence length="261" mass="27424">MEVVIQDDAGELGRLGAKAVIDTLANTPDAVLGLATGSSPVSIYDAVAAAVAAGSVSLARSSAFTLDEYVGLPPGHPQSYRSVILRDFVDKVDLDPGRLHTPDGAAADIPAACAAYEGQIADAGGIDLQILGIGADGHVAFNEPGSSLASRTRIKTLTQQTRVDNARFFDGDVDAVPSHCVTQGVGTIMQARHLLLIASGRHKAQAVHQLVEGPITAMWPASVLQLHPHVTVLVDRAAASRLQLTDYYRDAFANKPDWQGF</sequence>
<dbReference type="GO" id="GO:0005975">
    <property type="term" value="P:carbohydrate metabolic process"/>
    <property type="evidence" value="ECO:0007669"/>
    <property type="project" value="InterPro"/>
</dbReference>